<dbReference type="Proteomes" id="UP000068447">
    <property type="component" value="Chromosome"/>
</dbReference>
<organism evidence="14 15">
    <name type="scientific">Lacimicrobium alkaliphilum</name>
    <dbReference type="NCBI Taxonomy" id="1526571"/>
    <lineage>
        <taxon>Bacteria</taxon>
        <taxon>Pseudomonadati</taxon>
        <taxon>Pseudomonadota</taxon>
        <taxon>Gammaproteobacteria</taxon>
        <taxon>Alteromonadales</taxon>
        <taxon>Alteromonadaceae</taxon>
        <taxon>Lacimicrobium</taxon>
    </lineage>
</organism>
<evidence type="ECO:0000256" key="6">
    <source>
        <dbReference type="ARBA" id="ARBA00022691"/>
    </source>
</evidence>
<dbReference type="EC" id="2.1.1.386" evidence="11"/>
<evidence type="ECO:0000313" key="14">
    <source>
        <dbReference type="EMBL" id="ALT00172.1"/>
    </source>
</evidence>
<dbReference type="PANTHER" id="PTHR21404:SF3">
    <property type="entry name" value="SMALL RNA 2'-O-METHYLTRANSFERASE"/>
    <property type="match status" value="1"/>
</dbReference>
<keyword evidence="7" id="KW-0479">Metal-binding</keyword>
<dbReference type="PANTHER" id="PTHR21404">
    <property type="entry name" value="HEN1"/>
    <property type="match status" value="1"/>
</dbReference>
<dbReference type="InterPro" id="IPR026610">
    <property type="entry name" value="Hen1"/>
</dbReference>
<evidence type="ECO:0000256" key="11">
    <source>
        <dbReference type="ARBA" id="ARBA00035025"/>
    </source>
</evidence>
<comment type="cofactor">
    <cofactor evidence="1">
        <name>Mg(2+)</name>
        <dbReference type="ChEBI" id="CHEBI:18420"/>
    </cofactor>
</comment>
<dbReference type="AlphaFoldDB" id="A0A0U2QQS8"/>
<keyword evidence="5 14" id="KW-0808">Transferase</keyword>
<evidence type="ECO:0000259" key="13">
    <source>
        <dbReference type="Pfam" id="PF13649"/>
    </source>
</evidence>
<dbReference type="GO" id="GO:0031047">
    <property type="term" value="P:regulatory ncRNA-mediated gene silencing"/>
    <property type="evidence" value="ECO:0007669"/>
    <property type="project" value="UniProtKB-KW"/>
</dbReference>
<proteinExistence type="inferred from homology"/>
<evidence type="ECO:0000256" key="8">
    <source>
        <dbReference type="ARBA" id="ARBA00022842"/>
    </source>
</evidence>
<evidence type="ECO:0000313" key="15">
    <source>
        <dbReference type="Proteomes" id="UP000068447"/>
    </source>
</evidence>
<evidence type="ECO:0000256" key="10">
    <source>
        <dbReference type="ARBA" id="ARBA00023158"/>
    </source>
</evidence>
<dbReference type="CDD" id="cd02440">
    <property type="entry name" value="AdoMet_MTases"/>
    <property type="match status" value="1"/>
</dbReference>
<feature type="domain" description="Methyltransferase" evidence="13">
    <location>
        <begin position="32"/>
        <end position="128"/>
    </location>
</feature>
<gene>
    <name evidence="14" type="ORF">AT746_19155</name>
</gene>
<evidence type="ECO:0000256" key="12">
    <source>
        <dbReference type="ARBA" id="ARBA00048418"/>
    </source>
</evidence>
<dbReference type="GO" id="GO:0090486">
    <property type="term" value="F:small RNA 2'-O-methyltransferase activity"/>
    <property type="evidence" value="ECO:0007669"/>
    <property type="project" value="UniProtKB-EC"/>
</dbReference>
<keyword evidence="9" id="KW-0694">RNA-binding</keyword>
<evidence type="ECO:0000256" key="3">
    <source>
        <dbReference type="ARBA" id="ARBA00021330"/>
    </source>
</evidence>
<dbReference type="SUPFAM" id="SSF53335">
    <property type="entry name" value="S-adenosyl-L-methionine-dependent methyltransferases"/>
    <property type="match status" value="1"/>
</dbReference>
<dbReference type="EMBL" id="CP013650">
    <property type="protein sequence ID" value="ALT00172.1"/>
    <property type="molecule type" value="Genomic_DNA"/>
</dbReference>
<reference evidence="14 15" key="1">
    <citation type="submission" date="2015-12" db="EMBL/GenBank/DDBJ databases">
        <title>Complete genome of Lacimicrobium alkaliphilum KCTC 32984.</title>
        <authorList>
            <person name="Kim S.-G."/>
            <person name="Lee Y.-J."/>
        </authorList>
    </citation>
    <scope>NUCLEOTIDE SEQUENCE [LARGE SCALE GENOMIC DNA]</scope>
    <source>
        <strain evidence="14 15">YelD216</strain>
    </source>
</reference>
<evidence type="ECO:0000256" key="7">
    <source>
        <dbReference type="ARBA" id="ARBA00022723"/>
    </source>
</evidence>
<dbReference type="GO" id="GO:0003723">
    <property type="term" value="F:RNA binding"/>
    <property type="evidence" value="ECO:0007669"/>
    <property type="project" value="UniProtKB-KW"/>
</dbReference>
<dbReference type="Gene3D" id="3.40.50.150">
    <property type="entry name" value="Vaccinia Virus protein VP39"/>
    <property type="match status" value="1"/>
</dbReference>
<name>A0A0U2QQS8_9ALTE</name>
<comment type="similarity">
    <text evidence="2">Belongs to the methyltransferase superfamily. HEN1 family.</text>
</comment>
<comment type="catalytic activity">
    <reaction evidence="12">
        <text>small RNA 3'-end nucleotide + S-adenosyl-L-methionine = small RNA 3'-end 2'-O-methylnucleotide + S-adenosyl-L-homocysteine + H(+)</text>
        <dbReference type="Rhea" id="RHEA:37887"/>
        <dbReference type="Rhea" id="RHEA-COMP:10415"/>
        <dbReference type="Rhea" id="RHEA-COMP:10416"/>
        <dbReference type="ChEBI" id="CHEBI:15378"/>
        <dbReference type="ChEBI" id="CHEBI:57856"/>
        <dbReference type="ChEBI" id="CHEBI:59789"/>
        <dbReference type="ChEBI" id="CHEBI:74896"/>
        <dbReference type="ChEBI" id="CHEBI:74898"/>
        <dbReference type="EC" id="2.1.1.386"/>
    </reaction>
</comment>
<dbReference type="GO" id="GO:0001510">
    <property type="term" value="P:RNA methylation"/>
    <property type="evidence" value="ECO:0007669"/>
    <property type="project" value="InterPro"/>
</dbReference>
<evidence type="ECO:0000256" key="9">
    <source>
        <dbReference type="ARBA" id="ARBA00022884"/>
    </source>
</evidence>
<dbReference type="STRING" id="1526571.AT746_19155"/>
<sequence>MNGEQDTQTSGLHEQRLDKVFTLVKTTGTTRVLDLGCGSGSFLWRLMQDSQFTDVVGLEQSGESLRQARTKLSPYLNTSVTAEKPLSPKLKLICGSYTESNPELAGFPVAVMIETIEHIPPGQLSVVEHQVFFGLSPGQLILTTPNSEYNCLYGLQPGEYRDPDHKFEWDRAKFRKWARGVASRNQYQVRFLGIGETHPELGPPSQLAWFEKVV</sequence>
<keyword evidence="6" id="KW-0949">S-adenosyl-L-methionine</keyword>
<evidence type="ECO:0000256" key="1">
    <source>
        <dbReference type="ARBA" id="ARBA00001946"/>
    </source>
</evidence>
<keyword evidence="8" id="KW-0460">Magnesium</keyword>
<dbReference type="OrthoDB" id="626362at2"/>
<evidence type="ECO:0000256" key="2">
    <source>
        <dbReference type="ARBA" id="ARBA00009026"/>
    </source>
</evidence>
<evidence type="ECO:0000256" key="5">
    <source>
        <dbReference type="ARBA" id="ARBA00022679"/>
    </source>
</evidence>
<dbReference type="InterPro" id="IPR029063">
    <property type="entry name" value="SAM-dependent_MTases_sf"/>
</dbReference>
<keyword evidence="4 14" id="KW-0489">Methyltransferase</keyword>
<dbReference type="InterPro" id="IPR041698">
    <property type="entry name" value="Methyltransf_25"/>
</dbReference>
<keyword evidence="10" id="KW-0943">RNA-mediated gene silencing</keyword>
<dbReference type="Pfam" id="PF13649">
    <property type="entry name" value="Methyltransf_25"/>
    <property type="match status" value="1"/>
</dbReference>
<protein>
    <recommendedName>
        <fullName evidence="3">Small RNA 2'-O-methyltransferase</fullName>
        <ecNumber evidence="11">2.1.1.386</ecNumber>
    </recommendedName>
</protein>
<evidence type="ECO:0000256" key="4">
    <source>
        <dbReference type="ARBA" id="ARBA00022603"/>
    </source>
</evidence>
<dbReference type="RefSeq" id="WP_062483670.1">
    <property type="nucleotide sequence ID" value="NZ_CP013650.1"/>
</dbReference>
<dbReference type="KEGG" id="lal:AT746_19155"/>
<accession>A0A0U2QQS8</accession>
<dbReference type="GO" id="GO:0046872">
    <property type="term" value="F:metal ion binding"/>
    <property type="evidence" value="ECO:0007669"/>
    <property type="project" value="UniProtKB-KW"/>
</dbReference>
<keyword evidence="15" id="KW-1185">Reference proteome</keyword>